<dbReference type="GO" id="GO:0004665">
    <property type="term" value="F:prephenate dehydrogenase (NADP+) activity"/>
    <property type="evidence" value="ECO:0007669"/>
    <property type="project" value="InterPro"/>
</dbReference>
<evidence type="ECO:0000259" key="3">
    <source>
        <dbReference type="PROSITE" id="PS51176"/>
    </source>
</evidence>
<dbReference type="Proteomes" id="UP000011863">
    <property type="component" value="Chromosome"/>
</dbReference>
<dbReference type="Pfam" id="PF20463">
    <property type="entry name" value="PDH_C"/>
    <property type="match status" value="1"/>
</dbReference>
<accession>A0A6C7E8X5</accession>
<dbReference type="AlphaFoldDB" id="A0A6C7E8X5"/>
<dbReference type="Gene3D" id="3.40.50.720">
    <property type="entry name" value="NAD(P)-binding Rossmann-like Domain"/>
    <property type="match status" value="1"/>
</dbReference>
<dbReference type="Gene3D" id="1.10.3660.10">
    <property type="entry name" value="6-phosphogluconate dehydrogenase C-terminal like domain"/>
    <property type="match status" value="1"/>
</dbReference>
<evidence type="ECO:0000256" key="2">
    <source>
        <dbReference type="ARBA" id="ARBA00023002"/>
    </source>
</evidence>
<dbReference type="EC" id="1.3.1.12" evidence="4"/>
<dbReference type="RefSeq" id="WP_015442060.1">
    <property type="nucleotide sequence ID" value="NC_020520.1"/>
</dbReference>
<dbReference type="EMBL" id="AP012057">
    <property type="protein sequence ID" value="BAN02813.1"/>
    <property type="molecule type" value="Genomic_DNA"/>
</dbReference>
<dbReference type="PROSITE" id="PS51176">
    <property type="entry name" value="PDH_ADH"/>
    <property type="match status" value="1"/>
</dbReference>
<dbReference type="InterPro" id="IPR050812">
    <property type="entry name" value="Preph/Arog_dehydrog"/>
</dbReference>
<dbReference type="FunFam" id="1.10.3660.10:FF:000003">
    <property type="entry name" value="Prephenate dehydrogenase"/>
    <property type="match status" value="1"/>
</dbReference>
<comment type="similarity">
    <text evidence="1">Belongs to the prephenate/arogenate dehydrogenase family.</text>
</comment>
<gene>
    <name evidence="4" type="primary">tyrA</name>
    <name evidence="4" type="ORF">YM304_24990</name>
</gene>
<dbReference type="PANTHER" id="PTHR21363">
    <property type="entry name" value="PREPHENATE DEHYDROGENASE"/>
    <property type="match status" value="1"/>
</dbReference>
<dbReference type="InterPro" id="IPR046825">
    <property type="entry name" value="PDH_C"/>
</dbReference>
<keyword evidence="5" id="KW-1185">Reference proteome</keyword>
<keyword evidence="2 4" id="KW-0560">Oxidoreductase</keyword>
<proteinExistence type="inferred from homology"/>
<dbReference type="PANTHER" id="PTHR21363:SF0">
    <property type="entry name" value="PREPHENATE DEHYDROGENASE [NADP(+)]"/>
    <property type="match status" value="1"/>
</dbReference>
<dbReference type="GO" id="GO:0006571">
    <property type="term" value="P:tyrosine biosynthetic process"/>
    <property type="evidence" value="ECO:0007669"/>
    <property type="project" value="InterPro"/>
</dbReference>
<dbReference type="InterPro" id="IPR036291">
    <property type="entry name" value="NAD(P)-bd_dom_sf"/>
</dbReference>
<feature type="domain" description="Prephenate/arogenate dehydrogenase" evidence="3">
    <location>
        <begin position="10"/>
        <end position="284"/>
    </location>
</feature>
<dbReference type="Pfam" id="PF02153">
    <property type="entry name" value="PDH_N"/>
    <property type="match status" value="1"/>
</dbReference>
<sequence length="359" mass="37803">MSNEVNPTVRRANVVGLGLIGGSIARALHDRGWHVTGSDEDEAIAADAVARSFTDAVGTDPDAEITFVAVPVLAGVDAVKAALHDTNGIVTDVGSVKAPICAAITDPRFVGGHPMAGSERDGLDGADPELFNSAIWVLTPDDDADDLVFTDLTAIITSLGSEVVAIDPARHDEVVAVVSHVPHLTAASLMGVAADRSIQHAAMLRLAAGGFRDMTRVASGRPDIWLDICTENRSAIVAALTHLIDELGQVRSAIDDGDQERLLDRLSRARTARQNLPSRVVDPESLAEVRIPIPDRMGAAAEVFTLAAELSVNIANFEVVHVAESNRGIAVVLVDLTHAEVFRGGLIARGFRPSVQALT</sequence>
<dbReference type="InterPro" id="IPR003099">
    <property type="entry name" value="Prephen_DH"/>
</dbReference>
<evidence type="ECO:0000313" key="5">
    <source>
        <dbReference type="Proteomes" id="UP000011863"/>
    </source>
</evidence>
<name>A0A6C7E8X5_ILUCY</name>
<organism evidence="4 5">
    <name type="scientific">Ilumatobacter coccineus (strain NBRC 103263 / KCTC 29153 / YM16-304)</name>
    <dbReference type="NCBI Taxonomy" id="1313172"/>
    <lineage>
        <taxon>Bacteria</taxon>
        <taxon>Bacillati</taxon>
        <taxon>Actinomycetota</taxon>
        <taxon>Acidimicrobiia</taxon>
        <taxon>Acidimicrobiales</taxon>
        <taxon>Ilumatobacteraceae</taxon>
        <taxon>Ilumatobacter</taxon>
    </lineage>
</organism>
<dbReference type="KEGG" id="aym:YM304_24990"/>
<dbReference type="InterPro" id="IPR046826">
    <property type="entry name" value="PDH_N"/>
</dbReference>
<evidence type="ECO:0000256" key="1">
    <source>
        <dbReference type="ARBA" id="ARBA00007964"/>
    </source>
</evidence>
<evidence type="ECO:0000313" key="4">
    <source>
        <dbReference type="EMBL" id="BAN02813.1"/>
    </source>
</evidence>
<dbReference type="GO" id="GO:0008977">
    <property type="term" value="F:prephenate dehydrogenase (NAD+) activity"/>
    <property type="evidence" value="ECO:0007669"/>
    <property type="project" value="UniProtKB-EC"/>
</dbReference>
<reference evidence="4 5" key="1">
    <citation type="journal article" date="2013" name="Int. J. Syst. Evol. Microbiol.">
        <title>Ilumatobacter nonamiense sp. nov. and Ilumatobacter coccineum sp. nov., isolated from seashore sand.</title>
        <authorList>
            <person name="Matsumoto A."/>
            <person name="Kasai H."/>
            <person name="Matsuo Y."/>
            <person name="Shizuri Y."/>
            <person name="Ichikawa N."/>
            <person name="Fujita N."/>
            <person name="Omura S."/>
            <person name="Takahashi Y."/>
        </authorList>
    </citation>
    <scope>NUCLEOTIDE SEQUENCE [LARGE SCALE GENOMIC DNA]</scope>
    <source>
        <strain evidence="5">NBRC 103263 / KCTC 29153 / YM16-304</strain>
    </source>
</reference>
<dbReference type="SUPFAM" id="SSF48179">
    <property type="entry name" value="6-phosphogluconate dehydrogenase C-terminal domain-like"/>
    <property type="match status" value="1"/>
</dbReference>
<dbReference type="GO" id="GO:0070403">
    <property type="term" value="F:NAD+ binding"/>
    <property type="evidence" value="ECO:0007669"/>
    <property type="project" value="InterPro"/>
</dbReference>
<dbReference type="SUPFAM" id="SSF51735">
    <property type="entry name" value="NAD(P)-binding Rossmann-fold domains"/>
    <property type="match status" value="1"/>
</dbReference>
<dbReference type="InterPro" id="IPR008927">
    <property type="entry name" value="6-PGluconate_DH-like_C_sf"/>
</dbReference>
<protein>
    <submittedName>
        <fullName evidence="4">Putative prephenate dehydrogenase</fullName>
        <ecNumber evidence="4">1.3.1.12</ecNumber>
    </submittedName>
</protein>